<keyword evidence="2" id="KW-1185">Reference proteome</keyword>
<dbReference type="EMBL" id="ADZU01000009">
    <property type="protein sequence ID" value="EFS93512.1"/>
    <property type="molecule type" value="Genomic_DNA"/>
</dbReference>
<comment type="caution">
    <text evidence="1">The sequence shown here is derived from an EMBL/GenBank/DDBJ whole genome shotgun (WGS) entry which is preliminary data.</text>
</comment>
<protein>
    <recommendedName>
        <fullName evidence="3">Gram-positive signal peptide protein, YSIRK family</fullName>
    </recommendedName>
</protein>
<organism evidence="1 2">
    <name type="scientific">Cutibacterium modestum HL044PA1</name>
    <dbReference type="NCBI Taxonomy" id="765109"/>
    <lineage>
        <taxon>Bacteria</taxon>
        <taxon>Bacillati</taxon>
        <taxon>Actinomycetota</taxon>
        <taxon>Actinomycetes</taxon>
        <taxon>Propionibacteriales</taxon>
        <taxon>Propionibacteriaceae</taxon>
        <taxon>Cutibacterium</taxon>
        <taxon>Cutibacterium modestum</taxon>
    </lineage>
</organism>
<accession>A0ABN0C881</accession>
<gene>
    <name evidence="1" type="ORF">HMPREF9607_00295</name>
</gene>
<evidence type="ECO:0000313" key="2">
    <source>
        <dbReference type="Proteomes" id="UP000003179"/>
    </source>
</evidence>
<evidence type="ECO:0000313" key="1">
    <source>
        <dbReference type="EMBL" id="EFS93512.1"/>
    </source>
</evidence>
<reference evidence="1" key="1">
    <citation type="submission" date="2010-08" db="EMBL/GenBank/DDBJ databases">
        <authorList>
            <person name="Weinstock G."/>
            <person name="Sodergren E."/>
            <person name="Clifton S."/>
            <person name="Fulton L."/>
            <person name="Fulton B."/>
            <person name="Courtney L."/>
            <person name="Fronick C."/>
            <person name="Harrison M."/>
            <person name="Strong C."/>
            <person name="Farmer C."/>
            <person name="Delahaunty K."/>
            <person name="Markovic C."/>
            <person name="Hall O."/>
            <person name="Minx P."/>
            <person name="Tomlinson C."/>
            <person name="Mitreva M."/>
            <person name="Hou S."/>
            <person name="Chen J."/>
            <person name="Wollam A."/>
            <person name="Pepin K.H."/>
            <person name="Johnson M."/>
            <person name="Bhonagiri V."/>
            <person name="Zhang X."/>
            <person name="Suruliraj S."/>
            <person name="Warren W."/>
            <person name="Chinwalla A."/>
            <person name="Mardis E.R."/>
            <person name="Wilson R.K."/>
        </authorList>
    </citation>
    <scope>NUCLEOTIDE SEQUENCE [LARGE SCALE GENOMIC DNA]</scope>
    <source>
        <strain evidence="1">HL044PA1</strain>
    </source>
</reference>
<evidence type="ECO:0008006" key="3">
    <source>
        <dbReference type="Google" id="ProtNLM"/>
    </source>
</evidence>
<sequence>MALAKVPAVLRGDDGMKRTILTGAVAACLGMAAFVTVAPGARAEGVPVPVPTSKVPVSGGPTDYLPVHGGDGTTRLSCHHTILPPEIRGGTIYLPDISAGPIILPAIKGGTIYLPDISAGPVILPTIKGGTITLPDISGRPIVLPKIKGGTVSIPPITFPSLRAAGNIRVNGIARGLTNGRGNFLAAGGMGAPASRPMALPRTGA</sequence>
<dbReference type="Proteomes" id="UP000003179">
    <property type="component" value="Unassembled WGS sequence"/>
</dbReference>
<name>A0ABN0C881_9ACTN</name>
<proteinExistence type="predicted"/>